<proteinExistence type="inferred from homology"/>
<keyword evidence="5" id="KW-0186">Copper</keyword>
<dbReference type="InterPro" id="IPR007274">
    <property type="entry name" value="Cop_transporter"/>
</dbReference>
<gene>
    <name evidence="6" type="ORF">CLUMA_CG011359</name>
</gene>
<keyword evidence="7" id="KW-1185">Reference proteome</keyword>
<sequence length="183" mass="20570">MMHMYFWWGDDLGDFFIQGFKINTVHSMVLLCLCLFILSIAVEGLKVHRTRSRARAAREKSRSLSCSPSENTILISTDGNRNKKFLPEIFNGIKEVSIFAFHNILNYGLMLAVMMYNGYIFVAVAMGAFIGYFLFGHLSMKINMENLQAIQTKIVCSSRCADSGALCADNSGPCSNDHCNNHF</sequence>
<keyword evidence="3 5" id="KW-1133">Transmembrane helix</keyword>
<evidence type="ECO:0000256" key="1">
    <source>
        <dbReference type="ARBA" id="ARBA00004141"/>
    </source>
</evidence>
<dbReference type="GO" id="GO:0005375">
    <property type="term" value="F:copper ion transmembrane transporter activity"/>
    <property type="evidence" value="ECO:0007669"/>
    <property type="project" value="UniProtKB-UniRule"/>
</dbReference>
<keyword evidence="4 5" id="KW-0472">Membrane</keyword>
<dbReference type="PANTHER" id="PTHR12483">
    <property type="entry name" value="SOLUTE CARRIER FAMILY 31 COPPER TRANSPORTERS"/>
    <property type="match status" value="1"/>
</dbReference>
<dbReference type="AlphaFoldDB" id="A0A1J1IG27"/>
<evidence type="ECO:0000256" key="2">
    <source>
        <dbReference type="ARBA" id="ARBA00022692"/>
    </source>
</evidence>
<reference evidence="6 7" key="1">
    <citation type="submission" date="2015-04" db="EMBL/GenBank/DDBJ databases">
        <authorList>
            <person name="Syromyatnikov M.Y."/>
            <person name="Popov V.N."/>
        </authorList>
    </citation>
    <scope>NUCLEOTIDE SEQUENCE [LARGE SCALE GENOMIC DNA]</scope>
</reference>
<evidence type="ECO:0000313" key="6">
    <source>
        <dbReference type="EMBL" id="CRK97990.1"/>
    </source>
</evidence>
<dbReference type="EMBL" id="CVRI01000047">
    <property type="protein sequence ID" value="CRK97990.1"/>
    <property type="molecule type" value="Genomic_DNA"/>
</dbReference>
<dbReference type="Pfam" id="PF04145">
    <property type="entry name" value="Ctr"/>
    <property type="match status" value="1"/>
</dbReference>
<protein>
    <recommendedName>
        <fullName evidence="5">Copper transport protein</fullName>
    </recommendedName>
</protein>
<dbReference type="GO" id="GO:0005886">
    <property type="term" value="C:plasma membrane"/>
    <property type="evidence" value="ECO:0007669"/>
    <property type="project" value="TreeGrafter"/>
</dbReference>
<dbReference type="PANTHER" id="PTHR12483:SF27">
    <property type="entry name" value="COPPER TRANSPORT PROTEIN CTR1"/>
    <property type="match status" value="1"/>
</dbReference>
<accession>A0A1J1IG27</accession>
<evidence type="ECO:0000256" key="3">
    <source>
        <dbReference type="ARBA" id="ARBA00022989"/>
    </source>
</evidence>
<evidence type="ECO:0000313" key="7">
    <source>
        <dbReference type="Proteomes" id="UP000183832"/>
    </source>
</evidence>
<name>A0A1J1IG27_9DIPT</name>
<feature type="transmembrane region" description="Helical" evidence="5">
    <location>
        <begin position="116"/>
        <end position="135"/>
    </location>
</feature>
<dbReference type="OrthoDB" id="1530at2759"/>
<keyword evidence="5" id="KW-0187">Copper transport</keyword>
<evidence type="ECO:0000256" key="5">
    <source>
        <dbReference type="RuleBase" id="RU367022"/>
    </source>
</evidence>
<evidence type="ECO:0000256" key="4">
    <source>
        <dbReference type="ARBA" id="ARBA00023136"/>
    </source>
</evidence>
<organism evidence="6 7">
    <name type="scientific">Clunio marinus</name>
    <dbReference type="NCBI Taxonomy" id="568069"/>
    <lineage>
        <taxon>Eukaryota</taxon>
        <taxon>Metazoa</taxon>
        <taxon>Ecdysozoa</taxon>
        <taxon>Arthropoda</taxon>
        <taxon>Hexapoda</taxon>
        <taxon>Insecta</taxon>
        <taxon>Pterygota</taxon>
        <taxon>Neoptera</taxon>
        <taxon>Endopterygota</taxon>
        <taxon>Diptera</taxon>
        <taxon>Nematocera</taxon>
        <taxon>Chironomoidea</taxon>
        <taxon>Chironomidae</taxon>
        <taxon>Clunio</taxon>
    </lineage>
</organism>
<feature type="transmembrane region" description="Helical" evidence="5">
    <location>
        <begin position="25"/>
        <end position="45"/>
    </location>
</feature>
<keyword evidence="2 5" id="KW-0812">Transmembrane</keyword>
<comment type="similarity">
    <text evidence="5">Belongs to the copper transporter (Ctr) (TC 1.A.56) family. SLC31A subfamily.</text>
</comment>
<dbReference type="Proteomes" id="UP000183832">
    <property type="component" value="Unassembled WGS sequence"/>
</dbReference>
<keyword evidence="5" id="KW-0406">Ion transport</keyword>
<comment type="subcellular location">
    <subcellularLocation>
        <location evidence="1 5">Membrane</location>
        <topology evidence="1 5">Multi-pass membrane protein</topology>
    </subcellularLocation>
</comment>
<keyword evidence="5" id="KW-0813">Transport</keyword>